<proteinExistence type="predicted"/>
<organism evidence="2 3">
    <name type="scientific">Apilactobacillus kunkeei</name>
    <dbReference type="NCBI Taxonomy" id="148814"/>
    <lineage>
        <taxon>Bacteria</taxon>
        <taxon>Bacillati</taxon>
        <taxon>Bacillota</taxon>
        <taxon>Bacilli</taxon>
        <taxon>Lactobacillales</taxon>
        <taxon>Lactobacillaceae</taxon>
        <taxon>Apilactobacillus</taxon>
    </lineage>
</organism>
<dbReference type="Proteomes" id="UP000186588">
    <property type="component" value="Unassembled WGS sequence"/>
</dbReference>
<dbReference type="RefSeq" id="WP_167540463.1">
    <property type="nucleotide sequence ID" value="NZ_BAABVW010000105.1"/>
</dbReference>
<protein>
    <submittedName>
        <fullName evidence="2">Uncharacterized protein</fullName>
    </submittedName>
</protein>
<dbReference type="EMBL" id="BDDX01000001">
    <property type="protein sequence ID" value="GAT90105.1"/>
    <property type="molecule type" value="Genomic_DNA"/>
</dbReference>
<evidence type="ECO:0000313" key="2">
    <source>
        <dbReference type="EMBL" id="GAT90105.1"/>
    </source>
</evidence>
<reference evidence="2 3" key="1">
    <citation type="journal article" date="2016" name="Syst. Appl. Microbiol.">
        <title>Genomic characterization of a fructophilic bee symbiont Lactobacillus kunkeei reveals its niche-specific adaptation.</title>
        <authorList>
            <person name="Maeno S."/>
            <person name="Tanizawa Y."/>
            <person name="Kanesaki Y."/>
            <person name="Kubota E."/>
            <person name="Kumar H."/>
            <person name="Dicks L."/>
            <person name="Salminen S."/>
            <person name="Nakagawa J."/>
            <person name="Arita M."/>
            <person name="Endo A."/>
        </authorList>
    </citation>
    <scope>NUCLEOTIDE SEQUENCE [LARGE SCALE GENOMIC DNA]</scope>
    <source>
        <strain evidence="2 3">FF30-6</strain>
    </source>
</reference>
<gene>
    <name evidence="2" type="ORF">FF306_00199</name>
</gene>
<name>A0A1L8CFZ1_9LACO</name>
<feature type="region of interest" description="Disordered" evidence="1">
    <location>
        <begin position="27"/>
        <end position="46"/>
    </location>
</feature>
<dbReference type="AlphaFoldDB" id="A0A1L8CFZ1"/>
<dbReference type="InterPro" id="IPR047909">
    <property type="entry name" value="SPJ_0845-like_N"/>
</dbReference>
<sequence>MGLNIQRNNDLNAMFDKFAKLDTKNEDRDKFLKRKDKKSTDKKKEK</sequence>
<dbReference type="NCBIfam" id="NF040897">
    <property type="entry name" value="SPJ_0845_Nterm"/>
    <property type="match status" value="1"/>
</dbReference>
<dbReference type="GeneID" id="66349010"/>
<evidence type="ECO:0000256" key="1">
    <source>
        <dbReference type="SAM" id="MobiDB-lite"/>
    </source>
</evidence>
<evidence type="ECO:0000313" key="3">
    <source>
        <dbReference type="Proteomes" id="UP000186588"/>
    </source>
</evidence>
<comment type="caution">
    <text evidence="2">The sequence shown here is derived from an EMBL/GenBank/DDBJ whole genome shotgun (WGS) entry which is preliminary data.</text>
</comment>
<accession>A0A1L8CFZ1</accession>